<name>A0A1T1DJH0_9LEPT</name>
<dbReference type="Gene3D" id="2.80.10.50">
    <property type="match status" value="1"/>
</dbReference>
<dbReference type="PROSITE" id="PS51257">
    <property type="entry name" value="PROKAR_LIPOPROTEIN"/>
    <property type="match status" value="1"/>
</dbReference>
<dbReference type="InterPro" id="IPR010620">
    <property type="entry name" value="SBBP_repeat"/>
</dbReference>
<sequence length="476" mass="52737">MVRIYLFLFIFIQACSPIGELLNLNESNSKSFDPLWIAGLLQSNNLSTSPNDSDTSKEDIVNKNFVPEDADIPEWTLLVGAPNASITDSALAIDRNGFIYIAGSTNASIYRENLIGTRDIILAKFNSRKQTIWTKQIGVPGVQLDVADVEVDRRGNIYVVGQTSGNFAGQLTGQRDLFVIKFNTNGNEIWRKQRGFRNQRFTPEKAFIDRFGTSHIVGRFSSERIIEEQVTGFLFKIDSQGNWRRDLNISIPNASVYAQSVTVAENTGDIFITGATNANLQTNTVPSIGNFDLFILKYDRSGRRQLFTQLGLALSDSEGNSIAVDSFGNVFVGGMSNANFEPVGDVVESRRGILVKYNSLGVRQWIRYLGPAEDHRTTSVTAITIDPEGNIFTTGKSNHMVDGRQNGIGMDLLLTKHDSLGNEVWIRQIGIDGATIIGNEIEQDQQGNLYCTGWTEISINEVATQGNIDLFLLKLR</sequence>
<dbReference type="Pfam" id="PF06739">
    <property type="entry name" value="SBBP"/>
    <property type="match status" value="5"/>
</dbReference>
<evidence type="ECO:0000313" key="2">
    <source>
        <dbReference type="Proteomes" id="UP000191008"/>
    </source>
</evidence>
<organism evidence="1 2">
    <name type="scientific">Leptospira kirschneri serovar Pomona</name>
    <dbReference type="NCBI Taxonomy" id="561005"/>
    <lineage>
        <taxon>Bacteria</taxon>
        <taxon>Pseudomonadati</taxon>
        <taxon>Spirochaetota</taxon>
        <taxon>Spirochaetia</taxon>
        <taxon>Leptospirales</taxon>
        <taxon>Leptospiraceae</taxon>
        <taxon>Leptospira</taxon>
    </lineage>
</organism>
<gene>
    <name evidence="1" type="ORF">B1J93_15175</name>
</gene>
<dbReference type="RefSeq" id="WP_082293296.1">
    <property type="nucleotide sequence ID" value="NZ_MVIT01000073.1"/>
</dbReference>
<dbReference type="AlphaFoldDB" id="A0A1T1DJH0"/>
<dbReference type="NCBIfam" id="NF047494">
    <property type="entry name" value="Lepto_SBBP_lipo"/>
    <property type="match status" value="1"/>
</dbReference>
<dbReference type="InterPro" id="IPR052918">
    <property type="entry name" value="Motility_Chemotaxis_Reg"/>
</dbReference>
<evidence type="ECO:0000313" key="1">
    <source>
        <dbReference type="EMBL" id="OOV41004.1"/>
    </source>
</evidence>
<proteinExistence type="predicted"/>
<dbReference type="PANTHER" id="PTHR35580">
    <property type="entry name" value="CELL SURFACE GLYCOPROTEIN (S-LAYER PROTEIN)-LIKE PROTEIN"/>
    <property type="match status" value="1"/>
</dbReference>
<protein>
    <recommendedName>
        <fullName evidence="3">Beta-propeller repeat protein</fullName>
    </recommendedName>
</protein>
<comment type="caution">
    <text evidence="1">The sequence shown here is derived from an EMBL/GenBank/DDBJ whole genome shotgun (WGS) entry which is preliminary data.</text>
</comment>
<dbReference type="Proteomes" id="UP000191008">
    <property type="component" value="Unassembled WGS sequence"/>
</dbReference>
<dbReference type="EMBL" id="MVIT01000073">
    <property type="protein sequence ID" value="OOV41004.1"/>
    <property type="molecule type" value="Genomic_DNA"/>
</dbReference>
<accession>A0A1T1DJH0</accession>
<evidence type="ECO:0008006" key="3">
    <source>
        <dbReference type="Google" id="ProtNLM"/>
    </source>
</evidence>
<dbReference type="PANTHER" id="PTHR35580:SF1">
    <property type="entry name" value="PHYTASE-LIKE DOMAIN-CONTAINING PROTEIN"/>
    <property type="match status" value="1"/>
</dbReference>
<reference evidence="1 2" key="1">
    <citation type="submission" date="2017-02" db="EMBL/GenBank/DDBJ databases">
        <title>Comparative genomic analysis of Brazilian Leptospira kirschneri strains of different serogroups.</title>
        <authorList>
            <person name="Moreno L.Z."/>
            <person name="Miraglia F."/>
            <person name="Kremer F.S."/>
            <person name="Eslabao M.R."/>
            <person name="Lilenbaum W."/>
            <person name="Dellagostin O.A."/>
            <person name="Moreno A.M."/>
        </authorList>
    </citation>
    <scope>NUCLEOTIDE SEQUENCE [LARGE SCALE GENOMIC DNA]</scope>
    <source>
        <strain evidence="1 2">M110/06</strain>
    </source>
</reference>
<dbReference type="SUPFAM" id="SSF101898">
    <property type="entry name" value="NHL repeat"/>
    <property type="match status" value="1"/>
</dbReference>